<dbReference type="Gene3D" id="2.70.50.70">
    <property type="match status" value="1"/>
</dbReference>
<protein>
    <recommendedName>
        <fullName evidence="15">lytic cellulose monooxygenase (C4-dehydrogenating)</fullName>
        <ecNumber evidence="15">1.14.99.56</ecNumber>
    </recommendedName>
</protein>
<dbReference type="GO" id="GO:0004497">
    <property type="term" value="F:monooxygenase activity"/>
    <property type="evidence" value="ECO:0007669"/>
    <property type="project" value="UniProtKB-KW"/>
</dbReference>
<dbReference type="PANTHER" id="PTHR33353">
    <property type="entry name" value="PUTATIVE (AFU_ORTHOLOGUE AFUA_1G12560)-RELATED"/>
    <property type="match status" value="1"/>
</dbReference>
<evidence type="ECO:0000313" key="18">
    <source>
        <dbReference type="EMBL" id="KAF2685073.1"/>
    </source>
</evidence>
<keyword evidence="6" id="KW-0136">Cellulose degradation</keyword>
<comment type="cofactor">
    <cofactor evidence="1">
        <name>Cu(2+)</name>
        <dbReference type="ChEBI" id="CHEBI:29036"/>
    </cofactor>
</comment>
<dbReference type="OrthoDB" id="6038816at2759"/>
<accession>A0A6G1J4D9</accession>
<gene>
    <name evidence="18" type="ORF">K458DRAFT_486736</name>
</gene>
<keyword evidence="12" id="KW-0624">Polysaccharide degradation</keyword>
<keyword evidence="3" id="KW-0964">Secreted</keyword>
<keyword evidence="7" id="KW-0560">Oxidoreductase</keyword>
<keyword evidence="8" id="KW-0186">Copper</keyword>
<keyword evidence="4" id="KW-0479">Metal-binding</keyword>
<dbReference type="PANTHER" id="PTHR33353:SF10">
    <property type="entry name" value="ENDO-BETA-1,4-GLUCANASE D"/>
    <property type="match status" value="1"/>
</dbReference>
<keyword evidence="5 16" id="KW-0732">Signal</keyword>
<evidence type="ECO:0000256" key="13">
    <source>
        <dbReference type="ARBA" id="ARBA00044502"/>
    </source>
</evidence>
<feature type="domain" description="Auxiliary Activity family 9 catalytic" evidence="17">
    <location>
        <begin position="20"/>
        <end position="231"/>
    </location>
</feature>
<keyword evidence="9 18" id="KW-0503">Monooxygenase</keyword>
<dbReference type="Pfam" id="PF03443">
    <property type="entry name" value="AA9"/>
    <property type="match status" value="1"/>
</dbReference>
<dbReference type="Proteomes" id="UP000799291">
    <property type="component" value="Unassembled WGS sequence"/>
</dbReference>
<evidence type="ECO:0000256" key="6">
    <source>
        <dbReference type="ARBA" id="ARBA00023001"/>
    </source>
</evidence>
<reference evidence="18" key="1">
    <citation type="journal article" date="2020" name="Stud. Mycol.">
        <title>101 Dothideomycetes genomes: a test case for predicting lifestyles and emergence of pathogens.</title>
        <authorList>
            <person name="Haridas S."/>
            <person name="Albert R."/>
            <person name="Binder M."/>
            <person name="Bloem J."/>
            <person name="Labutti K."/>
            <person name="Salamov A."/>
            <person name="Andreopoulos B."/>
            <person name="Baker S."/>
            <person name="Barry K."/>
            <person name="Bills G."/>
            <person name="Bluhm B."/>
            <person name="Cannon C."/>
            <person name="Castanera R."/>
            <person name="Culley D."/>
            <person name="Daum C."/>
            <person name="Ezra D."/>
            <person name="Gonzalez J."/>
            <person name="Henrissat B."/>
            <person name="Kuo A."/>
            <person name="Liang C."/>
            <person name="Lipzen A."/>
            <person name="Lutzoni F."/>
            <person name="Magnuson J."/>
            <person name="Mondo S."/>
            <person name="Nolan M."/>
            <person name="Ohm R."/>
            <person name="Pangilinan J."/>
            <person name="Park H.-J."/>
            <person name="Ramirez L."/>
            <person name="Alfaro M."/>
            <person name="Sun H."/>
            <person name="Tritt A."/>
            <person name="Yoshinaga Y."/>
            <person name="Zwiers L.-H."/>
            <person name="Turgeon B."/>
            <person name="Goodwin S."/>
            <person name="Spatafora J."/>
            <person name="Crous P."/>
            <person name="Grigoriev I."/>
        </authorList>
    </citation>
    <scope>NUCLEOTIDE SEQUENCE</scope>
    <source>
        <strain evidence="18">CBS 122367</strain>
    </source>
</reference>
<feature type="chain" id="PRO_5026252275" description="lytic cellulose monooxygenase (C4-dehydrogenating)" evidence="16">
    <location>
        <begin position="20"/>
        <end position="264"/>
    </location>
</feature>
<dbReference type="InterPro" id="IPR005103">
    <property type="entry name" value="AA9_LPMO"/>
</dbReference>
<evidence type="ECO:0000256" key="15">
    <source>
        <dbReference type="ARBA" id="ARBA00047174"/>
    </source>
</evidence>
<keyword evidence="19" id="KW-1185">Reference proteome</keyword>
<dbReference type="GO" id="GO:0030245">
    <property type="term" value="P:cellulose catabolic process"/>
    <property type="evidence" value="ECO:0007669"/>
    <property type="project" value="UniProtKB-KW"/>
</dbReference>
<proteinExistence type="inferred from homology"/>
<comment type="subcellular location">
    <subcellularLocation>
        <location evidence="2">Secreted</location>
    </subcellularLocation>
</comment>
<evidence type="ECO:0000256" key="2">
    <source>
        <dbReference type="ARBA" id="ARBA00004613"/>
    </source>
</evidence>
<evidence type="ECO:0000256" key="16">
    <source>
        <dbReference type="SAM" id="SignalP"/>
    </source>
</evidence>
<dbReference type="InterPro" id="IPR049892">
    <property type="entry name" value="AA9"/>
</dbReference>
<evidence type="ECO:0000256" key="8">
    <source>
        <dbReference type="ARBA" id="ARBA00023008"/>
    </source>
</evidence>
<evidence type="ECO:0000256" key="12">
    <source>
        <dbReference type="ARBA" id="ARBA00023326"/>
    </source>
</evidence>
<comment type="similarity">
    <text evidence="13">Belongs to the polysaccharide monooxygenase AA9 family.</text>
</comment>
<keyword evidence="11" id="KW-0119">Carbohydrate metabolism</keyword>
<keyword evidence="10" id="KW-1015">Disulfide bond</keyword>
<name>A0A6G1J4D9_9PLEO</name>
<sequence>MKTFASLSLFSLIASEAHAHYIFSHLILNGEVTPEFKYVRDVVVEPGFNYAENDIKGKFRPNENFDSEAMACGREAARFAATTQTADVIAGQEIGFRLSKQMEGTTFDQIFHDGPAQAYLARAPNEDLVHFNGTDGKWFKIASITTAHDTTPNPDFWITYRKNTVNFIIPKATPPGKYLLRIEHFMDPQFYVSCAHVNIIGEGGGHIPADYPYATFPGTYKYDDPAIHLDWSIWNKPGALLKYVGPGPAVWTGETVKRGVEFKA</sequence>
<evidence type="ECO:0000256" key="1">
    <source>
        <dbReference type="ARBA" id="ARBA00001973"/>
    </source>
</evidence>
<organism evidence="18 19">
    <name type="scientific">Lentithecium fluviatile CBS 122367</name>
    <dbReference type="NCBI Taxonomy" id="1168545"/>
    <lineage>
        <taxon>Eukaryota</taxon>
        <taxon>Fungi</taxon>
        <taxon>Dikarya</taxon>
        <taxon>Ascomycota</taxon>
        <taxon>Pezizomycotina</taxon>
        <taxon>Dothideomycetes</taxon>
        <taxon>Pleosporomycetidae</taxon>
        <taxon>Pleosporales</taxon>
        <taxon>Massarineae</taxon>
        <taxon>Lentitheciaceae</taxon>
        <taxon>Lentithecium</taxon>
    </lineage>
</organism>
<evidence type="ECO:0000256" key="9">
    <source>
        <dbReference type="ARBA" id="ARBA00023033"/>
    </source>
</evidence>
<comment type="catalytic activity">
    <reaction evidence="14">
        <text>[(1-&gt;4)-beta-D-glucosyl]n+m + reduced acceptor + O2 = 4-dehydro-beta-D-glucosyl-[(1-&gt;4)-beta-D-glucosyl]n-1 + [(1-&gt;4)-beta-D-glucosyl]m + acceptor + H2O.</text>
        <dbReference type="EC" id="1.14.99.56"/>
    </reaction>
</comment>
<feature type="signal peptide" evidence="16">
    <location>
        <begin position="1"/>
        <end position="19"/>
    </location>
</feature>
<dbReference type="GO" id="GO:0005576">
    <property type="term" value="C:extracellular region"/>
    <property type="evidence" value="ECO:0007669"/>
    <property type="project" value="UniProtKB-SubCell"/>
</dbReference>
<evidence type="ECO:0000256" key="3">
    <source>
        <dbReference type="ARBA" id="ARBA00022525"/>
    </source>
</evidence>
<dbReference type="GO" id="GO:0046872">
    <property type="term" value="F:metal ion binding"/>
    <property type="evidence" value="ECO:0007669"/>
    <property type="project" value="UniProtKB-KW"/>
</dbReference>
<evidence type="ECO:0000256" key="14">
    <source>
        <dbReference type="ARBA" id="ARBA00045077"/>
    </source>
</evidence>
<evidence type="ECO:0000256" key="10">
    <source>
        <dbReference type="ARBA" id="ARBA00023157"/>
    </source>
</evidence>
<dbReference type="EC" id="1.14.99.56" evidence="15"/>
<evidence type="ECO:0000313" key="19">
    <source>
        <dbReference type="Proteomes" id="UP000799291"/>
    </source>
</evidence>
<evidence type="ECO:0000256" key="4">
    <source>
        <dbReference type="ARBA" id="ARBA00022723"/>
    </source>
</evidence>
<evidence type="ECO:0000256" key="7">
    <source>
        <dbReference type="ARBA" id="ARBA00023002"/>
    </source>
</evidence>
<evidence type="ECO:0000259" key="17">
    <source>
        <dbReference type="Pfam" id="PF03443"/>
    </source>
</evidence>
<dbReference type="AlphaFoldDB" id="A0A6G1J4D9"/>
<dbReference type="EMBL" id="MU005579">
    <property type="protein sequence ID" value="KAF2685073.1"/>
    <property type="molecule type" value="Genomic_DNA"/>
</dbReference>
<evidence type="ECO:0000256" key="11">
    <source>
        <dbReference type="ARBA" id="ARBA00023277"/>
    </source>
</evidence>
<evidence type="ECO:0000256" key="5">
    <source>
        <dbReference type="ARBA" id="ARBA00022729"/>
    </source>
</evidence>